<organism evidence="2 3">
    <name type="scientific">Reticulomyxa filosa</name>
    <dbReference type="NCBI Taxonomy" id="46433"/>
    <lineage>
        <taxon>Eukaryota</taxon>
        <taxon>Sar</taxon>
        <taxon>Rhizaria</taxon>
        <taxon>Retaria</taxon>
        <taxon>Foraminifera</taxon>
        <taxon>Monothalamids</taxon>
        <taxon>Reticulomyxidae</taxon>
        <taxon>Reticulomyxa</taxon>
    </lineage>
</organism>
<accession>X6LK36</accession>
<evidence type="ECO:0000313" key="2">
    <source>
        <dbReference type="EMBL" id="ETO01954.1"/>
    </source>
</evidence>
<reference evidence="2 3" key="1">
    <citation type="journal article" date="2013" name="Curr. Biol.">
        <title>The Genome of the Foraminiferan Reticulomyxa filosa.</title>
        <authorList>
            <person name="Glockner G."/>
            <person name="Hulsmann N."/>
            <person name="Schleicher M."/>
            <person name="Noegel A.A."/>
            <person name="Eichinger L."/>
            <person name="Gallinger C."/>
            <person name="Pawlowski J."/>
            <person name="Sierra R."/>
            <person name="Euteneuer U."/>
            <person name="Pillet L."/>
            <person name="Moustafa A."/>
            <person name="Platzer M."/>
            <person name="Groth M."/>
            <person name="Szafranski K."/>
            <person name="Schliwa M."/>
        </authorList>
    </citation>
    <scope>NUCLEOTIDE SEQUENCE [LARGE SCALE GENOMIC DNA]</scope>
</reference>
<sequence length="251" mass="29360">MQKNLEALVKALSLQSHLISLFDIKQEITNLETLTLTHLQNVASEALAKIKDATKDKSDLAKEEKSDTSFSSLVRVEKLSESDTKQLETNVMILESAVNVFDLLYQQHANLGKPVKELFQSFLGEVIVYFERISQKIASLFEKQRYQAFDEIKGFVFIMDNLRKIKAVEQKTQQNYLQIIERIFGYVRDVYKDVELMLPLLMKQDLSFDYNRLFERVGCMHRSKWIQERQEGRDDNLMDAIKEKLICIYMN</sequence>
<dbReference type="OrthoDB" id="2386367at2759"/>
<evidence type="ECO:0000256" key="1">
    <source>
        <dbReference type="SAM" id="Coils"/>
    </source>
</evidence>
<gene>
    <name evidence="2" type="ORF">RFI_35486</name>
</gene>
<protein>
    <recommendedName>
        <fullName evidence="4">Exocyst complex component Sec3 C-terminal domain-containing protein</fullName>
    </recommendedName>
</protein>
<name>X6LK36_RETFI</name>
<dbReference type="Proteomes" id="UP000023152">
    <property type="component" value="Unassembled WGS sequence"/>
</dbReference>
<keyword evidence="1" id="KW-0175">Coiled coil</keyword>
<feature type="coiled-coil region" evidence="1">
    <location>
        <begin position="36"/>
        <end position="63"/>
    </location>
</feature>
<keyword evidence="3" id="KW-1185">Reference proteome</keyword>
<dbReference type="AlphaFoldDB" id="X6LK36"/>
<proteinExistence type="predicted"/>
<evidence type="ECO:0000313" key="3">
    <source>
        <dbReference type="Proteomes" id="UP000023152"/>
    </source>
</evidence>
<dbReference type="EMBL" id="ASPP01037036">
    <property type="protein sequence ID" value="ETO01954.1"/>
    <property type="molecule type" value="Genomic_DNA"/>
</dbReference>
<evidence type="ECO:0008006" key="4">
    <source>
        <dbReference type="Google" id="ProtNLM"/>
    </source>
</evidence>
<comment type="caution">
    <text evidence="2">The sequence shown here is derived from an EMBL/GenBank/DDBJ whole genome shotgun (WGS) entry which is preliminary data.</text>
</comment>